<dbReference type="CDD" id="cd08010">
    <property type="entry name" value="MltG_like"/>
    <property type="match status" value="1"/>
</dbReference>
<evidence type="ECO:0000256" key="2">
    <source>
        <dbReference type="ARBA" id="ARBA00022692"/>
    </source>
</evidence>
<name>A0ABW8P9D4_9FLAO</name>
<dbReference type="HAMAP" id="MF_02065">
    <property type="entry name" value="MltG"/>
    <property type="match status" value="1"/>
</dbReference>
<keyword evidence="6 7" id="KW-0961">Cell wall biogenesis/degradation</keyword>
<feature type="site" description="Important for catalytic activity" evidence="7">
    <location>
        <position position="210"/>
    </location>
</feature>
<comment type="similarity">
    <text evidence="7">Belongs to the transglycosylase MltG family.</text>
</comment>
<dbReference type="InterPro" id="IPR003770">
    <property type="entry name" value="MLTG-like"/>
</dbReference>
<keyword evidence="5 7" id="KW-0456">Lyase</keyword>
<evidence type="ECO:0000313" key="8">
    <source>
        <dbReference type="EMBL" id="MFK7001076.1"/>
    </source>
</evidence>
<proteinExistence type="inferred from homology"/>
<dbReference type="RefSeq" id="WP_088398537.1">
    <property type="nucleotide sequence ID" value="NZ_JAZGZP010000012.1"/>
</dbReference>
<keyword evidence="1 7" id="KW-1003">Cell membrane</keyword>
<gene>
    <name evidence="7 8" type="primary">mltG</name>
    <name evidence="8" type="ORF">V3I07_09230</name>
</gene>
<evidence type="ECO:0000256" key="3">
    <source>
        <dbReference type="ARBA" id="ARBA00022989"/>
    </source>
</evidence>
<dbReference type="EMBL" id="JAZGZP010000012">
    <property type="protein sequence ID" value="MFK7001076.1"/>
    <property type="molecule type" value="Genomic_DNA"/>
</dbReference>
<keyword evidence="4 7" id="KW-0472">Membrane</keyword>
<evidence type="ECO:0000256" key="4">
    <source>
        <dbReference type="ARBA" id="ARBA00023136"/>
    </source>
</evidence>
<dbReference type="Proteomes" id="UP001621706">
    <property type="component" value="Unassembled WGS sequence"/>
</dbReference>
<keyword evidence="2 7" id="KW-0812">Transmembrane</keyword>
<keyword evidence="3 7" id="KW-1133">Transmembrane helix</keyword>
<evidence type="ECO:0000256" key="1">
    <source>
        <dbReference type="ARBA" id="ARBA00022475"/>
    </source>
</evidence>
<protein>
    <recommendedName>
        <fullName evidence="7">Endolytic murein transglycosylase</fullName>
        <ecNumber evidence="7">4.2.2.29</ecNumber>
    </recommendedName>
    <alternativeName>
        <fullName evidence="7">Peptidoglycan lytic transglycosylase</fullName>
    </alternativeName>
    <alternativeName>
        <fullName evidence="7">Peptidoglycan polymerization terminase</fullName>
    </alternativeName>
</protein>
<keyword evidence="9" id="KW-1185">Reference proteome</keyword>
<evidence type="ECO:0000313" key="9">
    <source>
        <dbReference type="Proteomes" id="UP001621706"/>
    </source>
</evidence>
<evidence type="ECO:0000256" key="5">
    <source>
        <dbReference type="ARBA" id="ARBA00023239"/>
    </source>
</evidence>
<sequence length="339" mass="38642">MNKKVFLGLGLVGLVLVVFVYIKAFTNNTKFTEKEKYVFIPTGATYKEVIKILTPEVADIENFKFVAEKRSYDQNVFPGRFLLKKGMGSFQIVTALRHNIPLSLSFNNQEVIEKLVSRIAGQIEADSLSLMNAIQDPTFLKKNGLTTDNVLGIFIPNTYEIKWNIGAEKFRDKMLEEYHKFWNSERIAKAKALELTPEQVIALASIVHKESVKEDERPRVAGVYLNRLKLEMPLQADPTIIFAIKKNAHDFDQIIKRVKGDMLFVNSPYNTYKNIGLPPGPIAMPDISAVEAVLSPEKHDYIYFCASVDRKGYHDFAVTYEEHQINAKKYAEWVNKLGL</sequence>
<dbReference type="Pfam" id="PF02618">
    <property type="entry name" value="YceG"/>
    <property type="match status" value="1"/>
</dbReference>
<accession>A0ABW8P9D4</accession>
<reference evidence="8 9" key="1">
    <citation type="submission" date="2024-02" db="EMBL/GenBank/DDBJ databases">
        <title>Comparative Genomic Analysis of Flavobacterium Species Causing Columnaris Disease of Freshwater Fish in Thailand: Insights into Virulence and Resistance Mechanisms.</title>
        <authorList>
            <person name="Nguyen D."/>
            <person name="Chokmangmeepisarn P."/>
            <person name="Khianchaikhan K."/>
            <person name="Morishita M."/>
            <person name="Bunnoy A."/>
            <person name="Rodkhum C."/>
        </authorList>
    </citation>
    <scope>NUCLEOTIDE SEQUENCE [LARGE SCALE GENOMIC DNA]</scope>
    <source>
        <strain evidence="8 9">CNRT2201</strain>
    </source>
</reference>
<dbReference type="Gene3D" id="3.30.160.60">
    <property type="entry name" value="Classic Zinc Finger"/>
    <property type="match status" value="1"/>
</dbReference>
<comment type="caution">
    <text evidence="8">The sequence shown here is derived from an EMBL/GenBank/DDBJ whole genome shotgun (WGS) entry which is preliminary data.</text>
</comment>
<evidence type="ECO:0000256" key="7">
    <source>
        <dbReference type="HAMAP-Rule" id="MF_02065"/>
    </source>
</evidence>
<dbReference type="PANTHER" id="PTHR30518:SF2">
    <property type="entry name" value="ENDOLYTIC MUREIN TRANSGLYCOSYLASE"/>
    <property type="match status" value="1"/>
</dbReference>
<dbReference type="PANTHER" id="PTHR30518">
    <property type="entry name" value="ENDOLYTIC MUREIN TRANSGLYCOSYLASE"/>
    <property type="match status" value="1"/>
</dbReference>
<dbReference type="EC" id="4.2.2.29" evidence="7"/>
<comment type="function">
    <text evidence="7">Functions as a peptidoglycan terminase that cleaves nascent peptidoglycan strands endolytically to terminate their elongation.</text>
</comment>
<comment type="catalytic activity">
    <reaction evidence="7">
        <text>a peptidoglycan chain = a peptidoglycan chain with N-acetyl-1,6-anhydromuramyl-[peptide] at the reducing end + a peptidoglycan chain with N-acetylglucosamine at the non-reducing end.</text>
        <dbReference type="EC" id="4.2.2.29"/>
    </reaction>
</comment>
<dbReference type="NCBIfam" id="TIGR00247">
    <property type="entry name" value="endolytic transglycosylase MltG"/>
    <property type="match status" value="1"/>
</dbReference>
<evidence type="ECO:0000256" key="6">
    <source>
        <dbReference type="ARBA" id="ARBA00023316"/>
    </source>
</evidence>
<organism evidence="8 9">
    <name type="scientific">Flavobacterium oreochromis</name>
    <dbReference type="NCBI Taxonomy" id="2906078"/>
    <lineage>
        <taxon>Bacteria</taxon>
        <taxon>Pseudomonadati</taxon>
        <taxon>Bacteroidota</taxon>
        <taxon>Flavobacteriia</taxon>
        <taxon>Flavobacteriales</taxon>
        <taxon>Flavobacteriaceae</taxon>
        <taxon>Flavobacterium</taxon>
    </lineage>
</organism>